<keyword evidence="13" id="KW-1185">Reference proteome</keyword>
<dbReference type="PROSITE" id="PS50112">
    <property type="entry name" value="PAS"/>
    <property type="match status" value="1"/>
</dbReference>
<accession>A0A7S8IFC6</accession>
<evidence type="ECO:0000256" key="3">
    <source>
        <dbReference type="ARBA" id="ARBA00022553"/>
    </source>
</evidence>
<dbReference type="InterPro" id="IPR000014">
    <property type="entry name" value="PAS"/>
</dbReference>
<keyword evidence="6 12" id="KW-0418">Kinase</keyword>
<evidence type="ECO:0000256" key="2">
    <source>
        <dbReference type="ARBA" id="ARBA00012438"/>
    </source>
</evidence>
<dbReference type="Gene3D" id="1.10.287.130">
    <property type="match status" value="1"/>
</dbReference>
<dbReference type="InterPro" id="IPR000700">
    <property type="entry name" value="PAS-assoc_C"/>
</dbReference>
<protein>
    <recommendedName>
        <fullName evidence="2">histidine kinase</fullName>
        <ecNumber evidence="2">2.7.13.3</ecNumber>
    </recommendedName>
</protein>
<evidence type="ECO:0000313" key="13">
    <source>
        <dbReference type="Proteomes" id="UP000594468"/>
    </source>
</evidence>
<dbReference type="PRINTS" id="PR00344">
    <property type="entry name" value="BCTRLSENSOR"/>
</dbReference>
<dbReference type="CDD" id="cd00075">
    <property type="entry name" value="HATPase"/>
    <property type="match status" value="1"/>
</dbReference>
<feature type="domain" description="PAC" evidence="11">
    <location>
        <begin position="221"/>
        <end position="271"/>
    </location>
</feature>
<gene>
    <name evidence="12" type="ORF">G4Y79_03510</name>
</gene>
<dbReference type="PANTHER" id="PTHR43711:SF26">
    <property type="entry name" value="SENSOR HISTIDINE KINASE RCSC"/>
    <property type="match status" value="1"/>
</dbReference>
<keyword evidence="5" id="KW-0547">Nucleotide-binding</keyword>
<dbReference type="Proteomes" id="UP000594468">
    <property type="component" value="Chromosome"/>
</dbReference>
<dbReference type="InterPro" id="IPR050736">
    <property type="entry name" value="Sensor_HK_Regulatory"/>
</dbReference>
<keyword evidence="3" id="KW-0597">Phosphoprotein</keyword>
<dbReference type="SMART" id="SM00388">
    <property type="entry name" value="HisKA"/>
    <property type="match status" value="1"/>
</dbReference>
<feature type="domain" description="PAS" evidence="10">
    <location>
        <begin position="153"/>
        <end position="218"/>
    </location>
</feature>
<evidence type="ECO:0000259" key="10">
    <source>
        <dbReference type="PROSITE" id="PS50112"/>
    </source>
</evidence>
<dbReference type="InterPro" id="IPR035965">
    <property type="entry name" value="PAS-like_dom_sf"/>
</dbReference>
<evidence type="ECO:0000259" key="11">
    <source>
        <dbReference type="PROSITE" id="PS50113"/>
    </source>
</evidence>
<dbReference type="RefSeq" id="WP_195171528.1">
    <property type="nucleotide sequence ID" value="NZ_CP062983.1"/>
</dbReference>
<dbReference type="SUPFAM" id="SSF55785">
    <property type="entry name" value="PYP-like sensor domain (PAS domain)"/>
    <property type="match status" value="2"/>
</dbReference>
<proteinExistence type="predicted"/>
<comment type="catalytic activity">
    <reaction evidence="1">
        <text>ATP + protein L-histidine = ADP + protein N-phospho-L-histidine.</text>
        <dbReference type="EC" id="2.7.13.3"/>
    </reaction>
</comment>
<dbReference type="PROSITE" id="PS50113">
    <property type="entry name" value="PAC"/>
    <property type="match status" value="1"/>
</dbReference>
<dbReference type="Gene3D" id="3.30.565.10">
    <property type="entry name" value="Histidine kinase-like ATPase, C-terminal domain"/>
    <property type="match status" value="1"/>
</dbReference>
<dbReference type="InterPro" id="IPR003594">
    <property type="entry name" value="HATPase_dom"/>
</dbReference>
<dbReference type="KEGG" id="pmet:G4Y79_03510"/>
<feature type="domain" description="Histidine kinase" evidence="9">
    <location>
        <begin position="295"/>
        <end position="513"/>
    </location>
</feature>
<dbReference type="SUPFAM" id="SSF55874">
    <property type="entry name" value="ATPase domain of HSP90 chaperone/DNA topoisomerase II/histidine kinase"/>
    <property type="match status" value="1"/>
</dbReference>
<dbReference type="InterPro" id="IPR036890">
    <property type="entry name" value="HATPase_C_sf"/>
</dbReference>
<dbReference type="FunFam" id="3.30.565.10:FF:000037">
    <property type="entry name" value="Hybrid sensor histidine kinase/response regulator"/>
    <property type="match status" value="1"/>
</dbReference>
<evidence type="ECO:0000256" key="1">
    <source>
        <dbReference type="ARBA" id="ARBA00000085"/>
    </source>
</evidence>
<keyword evidence="7" id="KW-0067">ATP-binding</keyword>
<dbReference type="Pfam" id="PF00512">
    <property type="entry name" value="HisKA"/>
    <property type="match status" value="1"/>
</dbReference>
<keyword evidence="8" id="KW-0902">Two-component regulatory system</keyword>
<dbReference type="Pfam" id="PF13426">
    <property type="entry name" value="PAS_9"/>
    <property type="match status" value="1"/>
</dbReference>
<dbReference type="InterPro" id="IPR003661">
    <property type="entry name" value="HisK_dim/P_dom"/>
</dbReference>
<dbReference type="AlphaFoldDB" id="A0A7S8IFC6"/>
<dbReference type="SMART" id="SM00091">
    <property type="entry name" value="PAS"/>
    <property type="match status" value="2"/>
</dbReference>
<dbReference type="EMBL" id="CP062983">
    <property type="protein sequence ID" value="QPC83461.1"/>
    <property type="molecule type" value="Genomic_DNA"/>
</dbReference>
<dbReference type="GO" id="GO:0000155">
    <property type="term" value="F:phosphorelay sensor kinase activity"/>
    <property type="evidence" value="ECO:0007669"/>
    <property type="project" value="InterPro"/>
</dbReference>
<evidence type="ECO:0000256" key="8">
    <source>
        <dbReference type="ARBA" id="ARBA00023012"/>
    </source>
</evidence>
<dbReference type="PROSITE" id="PS50109">
    <property type="entry name" value="HIS_KIN"/>
    <property type="match status" value="1"/>
</dbReference>
<dbReference type="InterPro" id="IPR036097">
    <property type="entry name" value="HisK_dim/P_sf"/>
</dbReference>
<reference evidence="12 13" key="1">
    <citation type="submission" date="2020-02" db="EMBL/GenBank/DDBJ databases">
        <authorList>
            <person name="Zheng R.K."/>
            <person name="Sun C.M."/>
        </authorList>
    </citation>
    <scope>NUCLEOTIDE SEQUENCE [LARGE SCALE GENOMIC DNA]</scope>
    <source>
        <strain evidence="13">rifampicinis</strain>
    </source>
</reference>
<dbReference type="SMART" id="SM00387">
    <property type="entry name" value="HATPase_c"/>
    <property type="match status" value="1"/>
</dbReference>
<dbReference type="GO" id="GO:0005524">
    <property type="term" value="F:ATP binding"/>
    <property type="evidence" value="ECO:0007669"/>
    <property type="project" value="UniProtKB-KW"/>
</dbReference>
<name>A0A7S8IFC6_9CHLR</name>
<dbReference type="Gene3D" id="3.30.450.20">
    <property type="entry name" value="PAS domain"/>
    <property type="match status" value="2"/>
</dbReference>
<evidence type="ECO:0000256" key="5">
    <source>
        <dbReference type="ARBA" id="ARBA00022741"/>
    </source>
</evidence>
<dbReference type="InterPro" id="IPR004358">
    <property type="entry name" value="Sig_transdc_His_kin-like_C"/>
</dbReference>
<dbReference type="SUPFAM" id="SSF47384">
    <property type="entry name" value="Homodimeric domain of signal transducing histidine kinase"/>
    <property type="match status" value="1"/>
</dbReference>
<dbReference type="PANTHER" id="PTHR43711">
    <property type="entry name" value="TWO-COMPONENT HISTIDINE KINASE"/>
    <property type="match status" value="1"/>
</dbReference>
<evidence type="ECO:0000256" key="6">
    <source>
        <dbReference type="ARBA" id="ARBA00022777"/>
    </source>
</evidence>
<dbReference type="CDD" id="cd00082">
    <property type="entry name" value="HisKA"/>
    <property type="match status" value="1"/>
</dbReference>
<evidence type="ECO:0000313" key="12">
    <source>
        <dbReference type="EMBL" id="QPC83461.1"/>
    </source>
</evidence>
<dbReference type="Pfam" id="PF02518">
    <property type="entry name" value="HATPase_c"/>
    <property type="match status" value="1"/>
</dbReference>
<evidence type="ECO:0000259" key="9">
    <source>
        <dbReference type="PROSITE" id="PS50109"/>
    </source>
</evidence>
<organism evidence="12 13">
    <name type="scientific">Phototrophicus methaneseepsis</name>
    <dbReference type="NCBI Taxonomy" id="2710758"/>
    <lineage>
        <taxon>Bacteria</taxon>
        <taxon>Bacillati</taxon>
        <taxon>Chloroflexota</taxon>
        <taxon>Candidatus Thermofontia</taxon>
        <taxon>Phototrophicales</taxon>
        <taxon>Phototrophicaceae</taxon>
        <taxon>Phototrophicus</taxon>
    </lineage>
</organism>
<dbReference type="NCBIfam" id="TIGR00229">
    <property type="entry name" value="sensory_box"/>
    <property type="match status" value="1"/>
</dbReference>
<dbReference type="CDD" id="cd00130">
    <property type="entry name" value="PAS"/>
    <property type="match status" value="1"/>
</dbReference>
<sequence length="513" mass="58259">MVFATSGTSGRSKKGHAEAEEFIQSALDALSAHVAILDKTGQIVGVNRAWRTFADENSLADRSYGIGTNYLAVCDTSSESLADVGPRVSQGIREVISGQRSQFELEYPCHSPVERRWFVVRVSRFDWYHDVRIIVSHQNVTELKQVQIELQDNTNRLEAIVNNIKNGILTIDVDGCIHSANEAALQIFGYQHDTMLGKCVGTLIVEPFEGEPLRKALRGENGYEFTGVDVNGEQFPIMMTLRPLRLDNGRMYTCIIEDITDRKRVEEERLERERVTVALEKERELRELKNRFLSIMSHELRTPLASIRLSHDMLKKYQHVSTQEERDQALDNINTQVELLSDMVSDVMTLSRSESEGLELEPDDVDLITYCRDVVEEFQFNYHKTHRIEFECDERIIRAFLDRKLLRRALTNLLSNAIKYSIQGGKIVFSLKVDGNEALIAVTDSGIGIPEEDQPRLFEPFHRASNAEAFNVPGTGLGLPITKQIVELHGGRIDFTSVANKGTTFYIWLPLQR</sequence>
<dbReference type="EC" id="2.7.13.3" evidence="2"/>
<evidence type="ECO:0000256" key="4">
    <source>
        <dbReference type="ARBA" id="ARBA00022679"/>
    </source>
</evidence>
<evidence type="ECO:0000256" key="7">
    <source>
        <dbReference type="ARBA" id="ARBA00022840"/>
    </source>
</evidence>
<keyword evidence="4" id="KW-0808">Transferase</keyword>
<dbReference type="InterPro" id="IPR005467">
    <property type="entry name" value="His_kinase_dom"/>
</dbReference>